<feature type="transmembrane region" description="Helical" evidence="1">
    <location>
        <begin position="70"/>
        <end position="89"/>
    </location>
</feature>
<sequence>MIGFIRLAVLGVAGMTVMYFLLSIYSRSVERERLEKEWDERHPGGGDAEARDAYIERGMQEYERSLRHKLIWLVYVLPTLAVLLLIYLTNRT</sequence>
<comment type="caution">
    <text evidence="2">The sequence shown here is derived from an EMBL/GenBank/DDBJ whole genome shotgun (WGS) entry which is preliminary data.</text>
</comment>
<organism evidence="2 3">
    <name type="scientific">Albidovulum inexpectatum</name>
    <dbReference type="NCBI Taxonomy" id="196587"/>
    <lineage>
        <taxon>Bacteria</taxon>
        <taxon>Pseudomonadati</taxon>
        <taxon>Pseudomonadota</taxon>
        <taxon>Alphaproteobacteria</taxon>
        <taxon>Rhodobacterales</taxon>
        <taxon>Paracoccaceae</taxon>
        <taxon>Albidovulum</taxon>
    </lineage>
</organism>
<dbReference type="Proteomes" id="UP000239736">
    <property type="component" value="Unassembled WGS sequence"/>
</dbReference>
<keyword evidence="1" id="KW-0812">Transmembrane</keyword>
<gene>
    <name evidence="2" type="ORF">LV82_00250</name>
</gene>
<proteinExistence type="predicted"/>
<keyword evidence="3" id="KW-1185">Reference proteome</keyword>
<evidence type="ECO:0000256" key="1">
    <source>
        <dbReference type="SAM" id="Phobius"/>
    </source>
</evidence>
<evidence type="ECO:0000313" key="2">
    <source>
        <dbReference type="EMBL" id="PPB82322.1"/>
    </source>
</evidence>
<keyword evidence="1" id="KW-0472">Membrane</keyword>
<dbReference type="RefSeq" id="WP_104068888.1">
    <property type="nucleotide sequence ID" value="NZ_PRDS01000001.1"/>
</dbReference>
<dbReference type="OrthoDB" id="7632202at2"/>
<accession>A0A2S5JLL3</accession>
<name>A0A2S5JLL3_9RHOB</name>
<protein>
    <recommendedName>
        <fullName evidence="4">Cation/multidrug efflux pump</fullName>
    </recommendedName>
</protein>
<dbReference type="EMBL" id="PRDS01000001">
    <property type="protein sequence ID" value="PPB82322.1"/>
    <property type="molecule type" value="Genomic_DNA"/>
</dbReference>
<keyword evidence="1" id="KW-1133">Transmembrane helix</keyword>
<evidence type="ECO:0008006" key="4">
    <source>
        <dbReference type="Google" id="ProtNLM"/>
    </source>
</evidence>
<evidence type="ECO:0000313" key="3">
    <source>
        <dbReference type="Proteomes" id="UP000239736"/>
    </source>
</evidence>
<reference evidence="2 3" key="1">
    <citation type="submission" date="2018-01" db="EMBL/GenBank/DDBJ databases">
        <title>Genomic Encyclopedia of Archaeal and Bacterial Type Strains, Phase II (KMG-II): from individual species to whole genera.</title>
        <authorList>
            <person name="Goeker M."/>
        </authorList>
    </citation>
    <scope>NUCLEOTIDE SEQUENCE [LARGE SCALE GENOMIC DNA]</scope>
    <source>
        <strain evidence="2 3">DSM 12048</strain>
    </source>
</reference>
<feature type="transmembrane region" description="Helical" evidence="1">
    <location>
        <begin position="6"/>
        <end position="26"/>
    </location>
</feature>
<dbReference type="AlphaFoldDB" id="A0A2S5JLL3"/>